<sequence>MGNAETRFRRYYTNRFPLAAEVQQEPEEPAGQGNVPQMMIGNPWIAPMVRKYRFMRLSRSEPVLDTY</sequence>
<name>A0A0N5AJX4_9BILA</name>
<reference evidence="2" key="1">
    <citation type="submission" date="2017-02" db="UniProtKB">
        <authorList>
            <consortium name="WormBaseParasite"/>
        </authorList>
    </citation>
    <scope>IDENTIFICATION</scope>
</reference>
<proteinExistence type="predicted"/>
<dbReference type="AlphaFoldDB" id="A0A0N5AJX4"/>
<organism evidence="1 2">
    <name type="scientific">Syphacia muris</name>
    <dbReference type="NCBI Taxonomy" id="451379"/>
    <lineage>
        <taxon>Eukaryota</taxon>
        <taxon>Metazoa</taxon>
        <taxon>Ecdysozoa</taxon>
        <taxon>Nematoda</taxon>
        <taxon>Chromadorea</taxon>
        <taxon>Rhabditida</taxon>
        <taxon>Spirurina</taxon>
        <taxon>Oxyuridomorpha</taxon>
        <taxon>Oxyuroidea</taxon>
        <taxon>Oxyuridae</taxon>
        <taxon>Syphacia</taxon>
    </lineage>
</organism>
<keyword evidence="1" id="KW-1185">Reference proteome</keyword>
<accession>A0A0N5AJX4</accession>
<dbReference type="WBParaSite" id="SMUV_0000477301-mRNA-1">
    <property type="protein sequence ID" value="SMUV_0000477301-mRNA-1"/>
    <property type="gene ID" value="SMUV_0000477301"/>
</dbReference>
<evidence type="ECO:0000313" key="2">
    <source>
        <dbReference type="WBParaSite" id="SMUV_0000477301-mRNA-1"/>
    </source>
</evidence>
<evidence type="ECO:0000313" key="1">
    <source>
        <dbReference type="Proteomes" id="UP000046393"/>
    </source>
</evidence>
<protein>
    <submittedName>
        <fullName evidence="2">Bacteriophage protein</fullName>
    </submittedName>
</protein>
<dbReference type="Proteomes" id="UP000046393">
    <property type="component" value="Unplaced"/>
</dbReference>